<dbReference type="Pfam" id="PF13673">
    <property type="entry name" value="Acetyltransf_10"/>
    <property type="match status" value="1"/>
</dbReference>
<dbReference type="AlphaFoldDB" id="A0A177N466"/>
<dbReference type="CDD" id="cd04301">
    <property type="entry name" value="NAT_SF"/>
    <property type="match status" value="1"/>
</dbReference>
<dbReference type="GO" id="GO:0016747">
    <property type="term" value="F:acyltransferase activity, transferring groups other than amino-acyl groups"/>
    <property type="evidence" value="ECO:0007669"/>
    <property type="project" value="InterPro"/>
</dbReference>
<sequence length="320" mass="35365">MNIPSFYLEPANYAADFADLQYLRTEVFVVEQGIPPEIEFDALDPDCRHIIARDAERRPIGCGRLSPAGRIGRMAVLPAWRRQQVGASLLRGLIEQAANLGLSEVSAHAQTAALGFYRHCGFETVGAEFTEAGIPHIAIRLAIAAPAALPRHGAAAAEASVAASRLQTVEAAADATLTLVRQARRLLCVYSRNLDYRLFGEAATVEAVKQFALRNQRGAEVRIIVQEPEVLRGQQHPLIDLAQRLPSYISIRAPVEAEDLNFRPAFIANDSGGYLFQLQGDRYEGHWSPNSPPQNRQLAEEFERSWQRARICSEFRALGL</sequence>
<dbReference type="SUPFAM" id="SSF55729">
    <property type="entry name" value="Acyl-CoA N-acyltransferases (Nat)"/>
    <property type="match status" value="1"/>
</dbReference>
<dbReference type="InterPro" id="IPR000182">
    <property type="entry name" value="GNAT_dom"/>
</dbReference>
<keyword evidence="2" id="KW-0012">Acyltransferase</keyword>
<dbReference type="InterPro" id="IPR057691">
    <property type="entry name" value="DUF7931"/>
</dbReference>
<evidence type="ECO:0000313" key="4">
    <source>
        <dbReference type="EMBL" id="OAI12454.1"/>
    </source>
</evidence>
<evidence type="ECO:0000259" key="3">
    <source>
        <dbReference type="PROSITE" id="PS51186"/>
    </source>
</evidence>
<reference evidence="4 5" key="1">
    <citation type="submission" date="2016-03" db="EMBL/GenBank/DDBJ databases">
        <authorList>
            <person name="Ploux O."/>
        </authorList>
    </citation>
    <scope>NUCLEOTIDE SEQUENCE [LARGE SCALE GENOMIC DNA]</scope>
    <source>
        <strain evidence="4 5">R-45378</strain>
    </source>
</reference>
<evidence type="ECO:0000313" key="5">
    <source>
        <dbReference type="Proteomes" id="UP000077857"/>
    </source>
</evidence>
<proteinExistence type="predicted"/>
<name>A0A177N466_9GAMM</name>
<organism evidence="4 5">
    <name type="scientific">Methylomonas koyamae</name>
    <dbReference type="NCBI Taxonomy" id="702114"/>
    <lineage>
        <taxon>Bacteria</taxon>
        <taxon>Pseudomonadati</taxon>
        <taxon>Pseudomonadota</taxon>
        <taxon>Gammaproteobacteria</taxon>
        <taxon>Methylococcales</taxon>
        <taxon>Methylococcaceae</taxon>
        <taxon>Methylomonas</taxon>
    </lineage>
</organism>
<dbReference type="Gene3D" id="3.40.630.30">
    <property type="match status" value="1"/>
</dbReference>
<protein>
    <submittedName>
        <fullName evidence="4">GCN5 family acetyltransferase</fullName>
    </submittedName>
</protein>
<accession>A0A177N466</accession>
<dbReference type="PANTHER" id="PTHR43877">
    <property type="entry name" value="AMINOALKYLPHOSPHONATE N-ACETYLTRANSFERASE-RELATED-RELATED"/>
    <property type="match status" value="1"/>
</dbReference>
<gene>
    <name evidence="4" type="ORF">A1507_02945</name>
</gene>
<dbReference type="InterPro" id="IPR016181">
    <property type="entry name" value="Acyl_CoA_acyltransferase"/>
</dbReference>
<evidence type="ECO:0000256" key="2">
    <source>
        <dbReference type="ARBA" id="ARBA00023315"/>
    </source>
</evidence>
<dbReference type="Proteomes" id="UP000077857">
    <property type="component" value="Unassembled WGS sequence"/>
</dbReference>
<dbReference type="PROSITE" id="PS51186">
    <property type="entry name" value="GNAT"/>
    <property type="match status" value="1"/>
</dbReference>
<keyword evidence="1 4" id="KW-0808">Transferase</keyword>
<comment type="caution">
    <text evidence="4">The sequence shown here is derived from an EMBL/GenBank/DDBJ whole genome shotgun (WGS) entry which is preliminary data.</text>
</comment>
<feature type="domain" description="N-acetyltransferase" evidence="3">
    <location>
        <begin position="1"/>
        <end position="146"/>
    </location>
</feature>
<dbReference type="Pfam" id="PF25559">
    <property type="entry name" value="DUF7931"/>
    <property type="match status" value="1"/>
</dbReference>
<evidence type="ECO:0000256" key="1">
    <source>
        <dbReference type="ARBA" id="ARBA00022679"/>
    </source>
</evidence>
<dbReference type="OrthoDB" id="9796171at2"/>
<dbReference type="InterPro" id="IPR050832">
    <property type="entry name" value="Bact_Acetyltransf"/>
</dbReference>
<dbReference type="EMBL" id="LUUJ01000110">
    <property type="protein sequence ID" value="OAI12454.1"/>
    <property type="molecule type" value="Genomic_DNA"/>
</dbReference>
<dbReference type="RefSeq" id="WP_064042008.1">
    <property type="nucleotide sequence ID" value="NZ_LUUJ01000110.1"/>
</dbReference>